<dbReference type="PROSITE" id="PS50005">
    <property type="entry name" value="TPR"/>
    <property type="match status" value="1"/>
</dbReference>
<feature type="compositionally biased region" description="Acidic residues" evidence="24">
    <location>
        <begin position="1891"/>
        <end position="1901"/>
    </location>
</feature>
<feature type="compositionally biased region" description="Basic residues" evidence="24">
    <location>
        <begin position="1079"/>
        <end position="1090"/>
    </location>
</feature>
<keyword evidence="9" id="KW-1003">Cell membrane</keyword>
<dbReference type="SMART" id="SM00028">
    <property type="entry name" value="TPR"/>
    <property type="match status" value="3"/>
</dbReference>
<dbReference type="PROSITE" id="PS00028">
    <property type="entry name" value="ZINC_FINGER_C2H2_1"/>
    <property type="match status" value="1"/>
</dbReference>
<feature type="compositionally biased region" description="Polar residues" evidence="24">
    <location>
        <begin position="2701"/>
        <end position="2711"/>
    </location>
</feature>
<reference evidence="26" key="1">
    <citation type="journal article" date="2020" name="J Insects Food Feed">
        <title>The yellow mealworm (Tenebrio molitor) genome: a resource for the emerging insects as food and feed industry.</title>
        <authorList>
            <person name="Eriksson T."/>
            <person name="Andere A."/>
            <person name="Kelstrup H."/>
            <person name="Emery V."/>
            <person name="Picard C."/>
        </authorList>
    </citation>
    <scope>NUCLEOTIDE SEQUENCE</scope>
    <source>
        <strain evidence="26">Stoneville</strain>
        <tissue evidence="26">Whole head</tissue>
    </source>
</reference>
<feature type="compositionally biased region" description="Basic and acidic residues" evidence="24">
    <location>
        <begin position="1819"/>
        <end position="1829"/>
    </location>
</feature>
<protein>
    <recommendedName>
        <fullName evidence="8">Serine/threonine-protein phosphatase 5</fullName>
        <ecNumber evidence="7">3.1.3.16</ecNumber>
    </recommendedName>
    <alternativeName>
        <fullName evidence="21">Protein phosphatase T</fullName>
    </alternativeName>
</protein>
<dbReference type="InterPro" id="IPR011990">
    <property type="entry name" value="TPR-like_helical_dom_sf"/>
</dbReference>
<evidence type="ECO:0000256" key="8">
    <source>
        <dbReference type="ARBA" id="ARBA00020001"/>
    </source>
</evidence>
<dbReference type="InterPro" id="IPR041753">
    <property type="entry name" value="PP5_C"/>
</dbReference>
<keyword evidence="18" id="KW-0472">Membrane</keyword>
<feature type="region of interest" description="Disordered" evidence="24">
    <location>
        <begin position="2675"/>
        <end position="2716"/>
    </location>
</feature>
<feature type="repeat" description="TPR" evidence="23">
    <location>
        <begin position="554"/>
        <end position="587"/>
    </location>
</feature>
<keyword evidence="27" id="KW-1185">Reference proteome</keyword>
<dbReference type="SMART" id="SM00355">
    <property type="entry name" value="ZnF_C2H2"/>
    <property type="match status" value="2"/>
</dbReference>
<dbReference type="GO" id="GO:0008270">
    <property type="term" value="F:zinc ion binding"/>
    <property type="evidence" value="ECO:0007669"/>
    <property type="project" value="UniProtKB-KW"/>
</dbReference>
<evidence type="ECO:0000256" key="15">
    <source>
        <dbReference type="ARBA" id="ARBA00022842"/>
    </source>
</evidence>
<feature type="region of interest" description="Disordered" evidence="24">
    <location>
        <begin position="1542"/>
        <end position="1561"/>
    </location>
</feature>
<keyword evidence="20" id="KW-0539">Nucleus</keyword>
<evidence type="ECO:0000256" key="19">
    <source>
        <dbReference type="ARBA" id="ARBA00023211"/>
    </source>
</evidence>
<evidence type="ECO:0000256" key="5">
    <source>
        <dbReference type="ARBA" id="ARBA00004496"/>
    </source>
</evidence>
<feature type="region of interest" description="Disordered" evidence="24">
    <location>
        <begin position="2563"/>
        <end position="2594"/>
    </location>
</feature>
<dbReference type="Proteomes" id="UP000719412">
    <property type="component" value="Unassembled WGS sequence"/>
</dbReference>
<feature type="region of interest" description="Disordered" evidence="24">
    <location>
        <begin position="1067"/>
        <end position="1134"/>
    </location>
</feature>
<evidence type="ECO:0000256" key="9">
    <source>
        <dbReference type="ARBA" id="ARBA00022475"/>
    </source>
</evidence>
<dbReference type="InterPro" id="IPR006186">
    <property type="entry name" value="Ser/Thr-sp_prot-phosphatase"/>
</dbReference>
<feature type="region of interest" description="Disordered" evidence="24">
    <location>
        <begin position="2629"/>
        <end position="2661"/>
    </location>
</feature>
<keyword evidence="16" id="KW-0904">Protein phosphatase</keyword>
<dbReference type="GO" id="GO:0005886">
    <property type="term" value="C:plasma membrane"/>
    <property type="evidence" value="ECO:0007669"/>
    <property type="project" value="UniProtKB-SubCell"/>
</dbReference>
<comment type="similarity">
    <text evidence="6">Belongs to the PPP phosphatase family. PP-5 (PP-T) subfamily.</text>
</comment>
<evidence type="ECO:0000259" key="25">
    <source>
        <dbReference type="PROSITE" id="PS50157"/>
    </source>
</evidence>
<keyword evidence="22" id="KW-0862">Zinc</keyword>
<keyword evidence="14 23" id="KW-0802">TPR repeat</keyword>
<keyword evidence="13" id="KW-0378">Hydrolase</keyword>
<dbReference type="InterPro" id="IPR036236">
    <property type="entry name" value="Znf_C2H2_sf"/>
</dbReference>
<evidence type="ECO:0000256" key="10">
    <source>
        <dbReference type="ARBA" id="ARBA00022490"/>
    </source>
</evidence>
<dbReference type="Pfam" id="PF00149">
    <property type="entry name" value="Metallophos"/>
    <property type="match status" value="1"/>
</dbReference>
<dbReference type="CDD" id="cd07417">
    <property type="entry name" value="MPP_PP5_C"/>
    <property type="match status" value="1"/>
</dbReference>
<feature type="compositionally biased region" description="Acidic residues" evidence="24">
    <location>
        <begin position="1516"/>
        <end position="1527"/>
    </location>
</feature>
<dbReference type="EC" id="3.1.3.16" evidence="7"/>
<evidence type="ECO:0000256" key="7">
    <source>
        <dbReference type="ARBA" id="ARBA00013081"/>
    </source>
</evidence>
<comment type="subcellular location">
    <subcellularLocation>
        <location evidence="4">Cell membrane</location>
    </subcellularLocation>
    <subcellularLocation>
        <location evidence="5">Cytoplasm</location>
    </subcellularLocation>
    <subcellularLocation>
        <location evidence="3">Nucleus</location>
    </subcellularLocation>
</comment>
<evidence type="ECO:0000256" key="14">
    <source>
        <dbReference type="ARBA" id="ARBA00022803"/>
    </source>
</evidence>
<dbReference type="Gene3D" id="3.60.21.10">
    <property type="match status" value="1"/>
</dbReference>
<evidence type="ECO:0000256" key="4">
    <source>
        <dbReference type="ARBA" id="ARBA00004236"/>
    </source>
</evidence>
<keyword evidence="10" id="KW-0963">Cytoplasm</keyword>
<feature type="region of interest" description="Disordered" evidence="24">
    <location>
        <begin position="1404"/>
        <end position="1531"/>
    </location>
</feature>
<evidence type="ECO:0000256" key="3">
    <source>
        <dbReference type="ARBA" id="ARBA00004123"/>
    </source>
</evidence>
<feature type="compositionally biased region" description="Acidic residues" evidence="24">
    <location>
        <begin position="1737"/>
        <end position="1755"/>
    </location>
</feature>
<dbReference type="InterPro" id="IPR029052">
    <property type="entry name" value="Metallo-depent_PP-like"/>
</dbReference>
<feature type="region of interest" description="Disordered" evidence="24">
    <location>
        <begin position="1883"/>
        <end position="1902"/>
    </location>
</feature>
<feature type="compositionally biased region" description="Acidic residues" evidence="24">
    <location>
        <begin position="1797"/>
        <end position="1818"/>
    </location>
</feature>
<evidence type="ECO:0000256" key="21">
    <source>
        <dbReference type="ARBA" id="ARBA00075685"/>
    </source>
</evidence>
<dbReference type="InterPro" id="IPR019734">
    <property type="entry name" value="TPR_rpt"/>
</dbReference>
<dbReference type="GO" id="GO:0005737">
    <property type="term" value="C:cytoplasm"/>
    <property type="evidence" value="ECO:0007669"/>
    <property type="project" value="UniProtKB-SubCell"/>
</dbReference>
<feature type="region of interest" description="Disordered" evidence="24">
    <location>
        <begin position="1940"/>
        <end position="1965"/>
    </location>
</feature>
<dbReference type="Gene3D" id="3.30.160.60">
    <property type="entry name" value="Classic Zinc Finger"/>
    <property type="match status" value="1"/>
</dbReference>
<dbReference type="PRINTS" id="PR00114">
    <property type="entry name" value="STPHPHTASE"/>
</dbReference>
<dbReference type="PROSITE" id="PS50157">
    <property type="entry name" value="ZINC_FINGER_C2H2_2"/>
    <property type="match status" value="1"/>
</dbReference>
<feature type="compositionally biased region" description="Acidic residues" evidence="24">
    <location>
        <begin position="1413"/>
        <end position="1441"/>
    </location>
</feature>
<dbReference type="SUPFAM" id="SSF69593">
    <property type="entry name" value="Glycerol-3-phosphate (1)-acyltransferase"/>
    <property type="match status" value="1"/>
</dbReference>
<evidence type="ECO:0000256" key="11">
    <source>
        <dbReference type="ARBA" id="ARBA00022723"/>
    </source>
</evidence>
<evidence type="ECO:0000313" key="26">
    <source>
        <dbReference type="EMBL" id="KAH0809579.1"/>
    </source>
</evidence>
<comment type="cofactor">
    <cofactor evidence="2">
        <name>Mg(2+)</name>
        <dbReference type="ChEBI" id="CHEBI:18420"/>
    </cofactor>
</comment>
<proteinExistence type="inferred from homology"/>
<feature type="compositionally biased region" description="Acidic residues" evidence="24">
    <location>
        <begin position="1455"/>
        <end position="1497"/>
    </location>
</feature>
<sequence>MRRSYNDDSLYWTTFKQYIYQIVTKGELPVEFFVEGTRSRSNKSLAPKYGLILMILKAFFLSQVPDILFVPINISYDRILEEKLFAFELLGIPKPKETTSGFFKSLSIVKEKYGAIYFDIAKPISAKEFFGPVLDRSVHNLRPLHQQEITEEEKKLVPKLAHEIVYRQQKHCVITTFNLLAIVLHNNLIKGKDLLNVEEIIEEIVWLKGIVEALGGFVCIDNVQKNVLDALEVHQNIVALTSDGRVTLVSNEIVLDKANITKLKGHELSEKTITLSVPFMMLQIYINPVLHYFVDVAVLVLILKNHERAALDELFGHYRFLRALLSQEFITFNAREKMEFDAALDRGINLKLIATDEELYKLGENKKLEETVSNCIDCFIFTYSVVCSVLLQNASRVIAETTILARVQAEVETMISEEKGFIHPYSLSLDTISNCLSILASQKVLTRSRNKNSIFYEIDAAQVLSVRSRLEVKENCVVSPENIENGERFKSEANEFFKKQNYFAAIKLYTQAIEANPTVAIYYGNRSFAYLKTECFGYALADASKAIELDKTYVKGFYRRAAAHMSLGKFKEALKDYEYVTKVRPNDKDAKTKYTECNKIVKKIAFEKAISVEDTKKNIASTINLDAMTIENEYTGPELEDGKVTLNFMKELMELYKNQGKLHRKYAYKILLDVKAYFMKQSSLIDVEIGSENKFTVCGDIHGQFYDLMNIFNLNGLPSESNPYLFNGDFVDRGSFSVECIFTLFGFKLLYPDHFYMSRGNHESATMNQMYGFDGEVKAKYTAQMAELFTEVYNWLPLAHCLNKRVLVMHGGLFSRDDVTLNEISKIDRNRQPPEDGPMCELLWSDPQPQNGRAPSKRGVGCQFGPDVTKKFLEINNLDYIIRSHEVKNNGYEVAHDGKCITVFSAPNYCDTMGNQGAFITLYGKDMEPKFTTYEAVPHPNVQPMADSECEDKEVEEELNVKLPSSEKEDEEEELNLEDAQMKKMKRVSVIDSDSEEESAVVVHDANAKNASHSSEEDIEVTPHNKSFPDEETAGEAVICTITNSKGDLIPEDTSISTKKTYLLYDADTSEDETEKKQEKKPKRTKIPRRVTREEPKKMTAKEAAQQRTEIQSESQRRLRESNVSLPYHKPKSHTIKEFLQKRSKLTSALPMTMKAPPSVAIKMSKDQLEEVSKKLDERIKEVTKFYKSESEEEEENDDVSTEIRGWLSLLVDGAVDKVESKRNEEVIAEVDKETINQETEETVPESSNKRESMDYEFNLDDELNESEAVKRVKVSELLTDQLLNIQPKLSGTPDDVIDLDEGVAKPKAVKKLVEKYFQHTARKVSHKHKVELNIVGVGGKGEIVTETVSMNVDEDEEPAMVETPGAKLQKLREELQLQMAQKRLELWKQKHEQGECLTVEKKDDDCQKEKDILDDDDEEEFEITDSEEMDEDEDEEDDSLQLEKAKVKSAFINEEADEDEDANDVSDEETVDDVADRDDSDESDGCEGDTEEIQESEEVKSPKKKILRRILPFTEDSDEDGEELSQDNESTKFVKYYSTAEEDLIPPNLPQNRTPQRTQLEKTKSEFEFLTPVTYLTGLQNLNSGSKETMEDLAQLCSGEFPETQNRESEEKLDETLLPNTQDLLNVCSGDFSVSNEDQSETENREKTVINIQANPEKEIKNLDDDNDQIISQLLDEDELERFKKKFESPINATEPKNQISEDVEEVNATGLINSDDENEGLEIKKKRRQKKLVFSDDDEDGAGSSDGDNESEKEEERIDLHDSDDEEQMLENEIRARGGLNYQTADDFLDKEAELSESEWESADEDEKGLDDLEFEQGDKETFNENEVRSELERIQMRQILDDDNREVKFLQELLLEDGEMHGTGRKRQFRWKTLDSVDNGEFEKRDDDDVYLDEEESEEQWRKMRHKREMFLKKKSTTEDDDSILSDSQILKAGQQILKSKPSGSQCSTPADKPDEDSKEPFSLLSKRGSFLRRSDQVLQRLAEYNKVTTTASTVKNSKCFVFQTIETSEAFVKDNNNKRKAAEGTPNVVKKLRLDDLSPAPEATRSWQRNDVPCGRCGPSLSIDTTWTQFSEITSRENGRTIGADWSRVALLTKSGPRLSVRVEALSQSNPTSTRRFENCAVKRPTDVLIIGKEERTAHKKRIFVATSTADVKCKHHRTCALLNLACCGHCANKRQSPVVDDGNGDAELPGARLRRIGFGPASRRCVRVEGMQERRIACGVIHTCVVTPTFIYHYIDDSTTVICITQSNELLFNFAFDDGAESRHTGLSCSCGSFVTDLGVKGKGCRARVCSTLRPSVHYLQYTPLMKRGERADWEPAFELESSPIQNANRPNSVGRRTPRGMPRVYYQHEMEFAAFRPSTFGQPTVLQRLGLEPHLLSSTAVHLQQYLRYSEPLELAAYPLDLSLKSQVPITPPCTPSPGVKRARSPTPEVPSKKKPHAHNPAPKKNKATRKLNFDEDNSSPVSGTIIRELRPDENLVVRKGDIDPAFNVVEITEEAKAELAKIENHIGDYVCRLCKELYEDAFGLAQHRCSRIVHVEYRCPECDKVFNCPANLASHRRWHKPRPTNNNKDNKNEENEDSSEQFPCEECGKRPIPRMAPRLWRPPPLPPVNQVAVAAPESRIVTRRDSSDLSEFSLDLEDDPPPDKGTSQTGSRLNNQSYHHFDVIALHPNDEDNQNDVSSSELSLDPANVHHPDQATNQTGSRLNNQRDHDFENTQDIGRCSYAERVVNKVNEFLSIKRIYFRKKKQIRFGDSSARPAPRSDFGVKLVPKDSMMLQIRAALFCRRGEEIRGGDSKGSFLVALNRGYK</sequence>
<feature type="domain" description="C2H2-type" evidence="25">
    <location>
        <begin position="2544"/>
        <end position="2571"/>
    </location>
</feature>
<keyword evidence="11" id="KW-0479">Metal-binding</keyword>
<dbReference type="EMBL" id="JABDTM020028041">
    <property type="protein sequence ID" value="KAH0809579.1"/>
    <property type="molecule type" value="Genomic_DNA"/>
</dbReference>
<name>A0A8J6H7C4_TENMO</name>
<evidence type="ECO:0000256" key="18">
    <source>
        <dbReference type="ARBA" id="ARBA00023136"/>
    </source>
</evidence>
<dbReference type="GO" id="GO:0005634">
    <property type="term" value="C:nucleus"/>
    <property type="evidence" value="ECO:0007669"/>
    <property type="project" value="UniProtKB-SubCell"/>
</dbReference>
<dbReference type="FunFam" id="3.60.21.10:FF:000017">
    <property type="entry name" value="Serine/threonine-protein phosphatase"/>
    <property type="match status" value="1"/>
</dbReference>
<keyword evidence="15" id="KW-0460">Magnesium</keyword>
<evidence type="ECO:0000256" key="23">
    <source>
        <dbReference type="PROSITE-ProRule" id="PRU00339"/>
    </source>
</evidence>
<evidence type="ECO:0000256" key="22">
    <source>
        <dbReference type="PROSITE-ProRule" id="PRU00042"/>
    </source>
</evidence>
<dbReference type="SUPFAM" id="SSF56300">
    <property type="entry name" value="Metallo-dependent phosphatases"/>
    <property type="match status" value="1"/>
</dbReference>
<evidence type="ECO:0000256" key="1">
    <source>
        <dbReference type="ARBA" id="ARBA00001936"/>
    </source>
</evidence>
<comment type="caution">
    <text evidence="26">The sequence shown here is derived from an EMBL/GenBank/DDBJ whole genome shotgun (WGS) entry which is preliminary data.</text>
</comment>
<dbReference type="SUPFAM" id="SSF57667">
    <property type="entry name" value="beta-beta-alpha zinc fingers"/>
    <property type="match status" value="1"/>
</dbReference>
<evidence type="ECO:0000256" key="12">
    <source>
        <dbReference type="ARBA" id="ARBA00022737"/>
    </source>
</evidence>
<dbReference type="SUPFAM" id="SSF48452">
    <property type="entry name" value="TPR-like"/>
    <property type="match status" value="1"/>
</dbReference>
<evidence type="ECO:0000256" key="20">
    <source>
        <dbReference type="ARBA" id="ARBA00023242"/>
    </source>
</evidence>
<dbReference type="Pfam" id="PF01553">
    <property type="entry name" value="Acyltransferase"/>
    <property type="match status" value="1"/>
</dbReference>
<organism evidence="26 27">
    <name type="scientific">Tenebrio molitor</name>
    <name type="common">Yellow mealworm beetle</name>
    <dbReference type="NCBI Taxonomy" id="7067"/>
    <lineage>
        <taxon>Eukaryota</taxon>
        <taxon>Metazoa</taxon>
        <taxon>Ecdysozoa</taxon>
        <taxon>Arthropoda</taxon>
        <taxon>Hexapoda</taxon>
        <taxon>Insecta</taxon>
        <taxon>Pterygota</taxon>
        <taxon>Neoptera</taxon>
        <taxon>Endopterygota</taxon>
        <taxon>Coleoptera</taxon>
        <taxon>Polyphaga</taxon>
        <taxon>Cucujiformia</taxon>
        <taxon>Tenebrionidae</taxon>
        <taxon>Tenebrio</taxon>
    </lineage>
</organism>
<feature type="compositionally biased region" description="Basic residues" evidence="24">
    <location>
        <begin position="2439"/>
        <end position="2456"/>
    </location>
</feature>
<dbReference type="PANTHER" id="PTHR45668:SF5">
    <property type="entry name" value="SERINE_THREONINE-PROTEIN PHOSPHATASE 5"/>
    <property type="match status" value="1"/>
</dbReference>
<accession>A0A8J6H7C4</accession>
<dbReference type="PANTHER" id="PTHR45668">
    <property type="entry name" value="SERINE/THREONINE-PROTEIN PHOSPHATASE 5-RELATED"/>
    <property type="match status" value="1"/>
</dbReference>
<dbReference type="Gene3D" id="1.25.40.10">
    <property type="entry name" value="Tetratricopeptide repeat domain"/>
    <property type="match status" value="1"/>
</dbReference>
<dbReference type="InterPro" id="IPR004843">
    <property type="entry name" value="Calcineurin-like_PHP"/>
</dbReference>
<feature type="region of interest" description="Disordered" evidence="24">
    <location>
        <begin position="2414"/>
        <end position="2466"/>
    </location>
</feature>
<dbReference type="Pfam" id="PF19277">
    <property type="entry name" value="GPAT_C"/>
    <property type="match status" value="1"/>
</dbReference>
<dbReference type="InterPro" id="IPR013087">
    <property type="entry name" value="Znf_C2H2_type"/>
</dbReference>
<comment type="cofactor">
    <cofactor evidence="1">
        <name>Mn(2+)</name>
        <dbReference type="ChEBI" id="CHEBI:29035"/>
    </cofactor>
</comment>
<gene>
    <name evidence="26" type="ORF">GEV33_013212</name>
</gene>
<feature type="region of interest" description="Disordered" evidence="24">
    <location>
        <begin position="1006"/>
        <end position="1032"/>
    </location>
</feature>
<dbReference type="InterPro" id="IPR002123">
    <property type="entry name" value="Plipid/glycerol_acylTrfase"/>
</dbReference>
<evidence type="ECO:0000256" key="2">
    <source>
        <dbReference type="ARBA" id="ARBA00001946"/>
    </source>
</evidence>
<dbReference type="FunFam" id="3.30.160.60:FF:001329">
    <property type="entry name" value="INSM transcriptional repressor 1"/>
    <property type="match status" value="1"/>
</dbReference>
<feature type="compositionally biased region" description="Basic and acidic residues" evidence="24">
    <location>
        <begin position="1091"/>
        <end position="1101"/>
    </location>
</feature>
<dbReference type="InterPro" id="IPR013235">
    <property type="entry name" value="PPP_dom"/>
</dbReference>
<keyword evidence="17" id="KW-0007">Acetylation</keyword>
<reference evidence="26" key="2">
    <citation type="submission" date="2021-08" db="EMBL/GenBank/DDBJ databases">
        <authorList>
            <person name="Eriksson T."/>
        </authorList>
    </citation>
    <scope>NUCLEOTIDE SEQUENCE</scope>
    <source>
        <strain evidence="26">Stoneville</strain>
        <tissue evidence="26">Whole head</tissue>
    </source>
</reference>
<evidence type="ECO:0000313" key="27">
    <source>
        <dbReference type="Proteomes" id="UP000719412"/>
    </source>
</evidence>
<evidence type="ECO:0000256" key="13">
    <source>
        <dbReference type="ARBA" id="ARBA00022801"/>
    </source>
</evidence>
<dbReference type="InterPro" id="IPR051134">
    <property type="entry name" value="PPP_phosphatase"/>
</dbReference>
<dbReference type="InterPro" id="IPR045520">
    <property type="entry name" value="GPAT/DHAPAT_C"/>
</dbReference>
<feature type="compositionally biased region" description="Polar residues" evidence="24">
    <location>
        <begin position="1692"/>
        <end position="1702"/>
    </location>
</feature>
<evidence type="ECO:0000256" key="24">
    <source>
        <dbReference type="SAM" id="MobiDB-lite"/>
    </source>
</evidence>
<keyword evidence="19" id="KW-0464">Manganese</keyword>
<evidence type="ECO:0000256" key="17">
    <source>
        <dbReference type="ARBA" id="ARBA00022990"/>
    </source>
</evidence>
<keyword evidence="12" id="KW-0677">Repeat</keyword>
<evidence type="ECO:0000256" key="6">
    <source>
        <dbReference type="ARBA" id="ARBA00008786"/>
    </source>
</evidence>
<feature type="region of interest" description="Disordered" evidence="24">
    <location>
        <begin position="1688"/>
        <end position="1829"/>
    </location>
</feature>
<dbReference type="Pfam" id="PF08321">
    <property type="entry name" value="PPP5"/>
    <property type="match status" value="1"/>
</dbReference>
<keyword evidence="22" id="KW-0863">Zinc-finger</keyword>
<feature type="compositionally biased region" description="Polar residues" evidence="24">
    <location>
        <begin position="2652"/>
        <end position="2661"/>
    </location>
</feature>
<evidence type="ECO:0000256" key="16">
    <source>
        <dbReference type="ARBA" id="ARBA00022912"/>
    </source>
</evidence>
<dbReference type="GO" id="GO:0016746">
    <property type="term" value="F:acyltransferase activity"/>
    <property type="evidence" value="ECO:0007669"/>
    <property type="project" value="InterPro"/>
</dbReference>
<dbReference type="SMART" id="SM00156">
    <property type="entry name" value="PP2Ac"/>
    <property type="match status" value="1"/>
</dbReference>
<dbReference type="FunFam" id="1.25.40.10:FF:000055">
    <property type="entry name" value="Serine/threonine-protein phosphatase"/>
    <property type="match status" value="1"/>
</dbReference>
<dbReference type="GO" id="GO:0004722">
    <property type="term" value="F:protein serine/threonine phosphatase activity"/>
    <property type="evidence" value="ECO:0007669"/>
    <property type="project" value="UniProtKB-EC"/>
</dbReference>